<protein>
    <submittedName>
        <fullName evidence="2">Uncharacterized protein</fullName>
    </submittedName>
</protein>
<feature type="compositionally biased region" description="Polar residues" evidence="1">
    <location>
        <begin position="70"/>
        <end position="82"/>
    </location>
</feature>
<accession>A0A423Q0E7</accession>
<reference evidence="2 3" key="1">
    <citation type="submission" date="2013-10" db="EMBL/GenBank/DDBJ databases">
        <title>Salinisphaera japonica YTM-1 Genome Sequencing.</title>
        <authorList>
            <person name="Lai Q."/>
            <person name="Li C."/>
            <person name="Shao Z."/>
        </authorList>
    </citation>
    <scope>NUCLEOTIDE SEQUENCE [LARGE SCALE GENOMIC DNA]</scope>
    <source>
        <strain evidence="2 3">YTM-1</strain>
    </source>
</reference>
<dbReference type="AlphaFoldDB" id="A0A423Q0E7"/>
<feature type="region of interest" description="Disordered" evidence="1">
    <location>
        <begin position="1"/>
        <end position="29"/>
    </location>
</feature>
<dbReference type="EMBL" id="AYKG01000005">
    <property type="protein sequence ID" value="ROO31461.1"/>
    <property type="molecule type" value="Genomic_DNA"/>
</dbReference>
<organism evidence="2 3">
    <name type="scientific">Salinisphaera japonica YTM-1</name>
    <dbReference type="NCBI Taxonomy" id="1209778"/>
    <lineage>
        <taxon>Bacteria</taxon>
        <taxon>Pseudomonadati</taxon>
        <taxon>Pseudomonadota</taxon>
        <taxon>Gammaproteobacteria</taxon>
        <taxon>Salinisphaerales</taxon>
        <taxon>Salinisphaeraceae</taxon>
        <taxon>Salinisphaera</taxon>
    </lineage>
</organism>
<comment type="caution">
    <text evidence="2">The sequence shown here is derived from an EMBL/GenBank/DDBJ whole genome shotgun (WGS) entry which is preliminary data.</text>
</comment>
<gene>
    <name evidence="2" type="ORF">SAJA_02910</name>
</gene>
<proteinExistence type="predicted"/>
<evidence type="ECO:0000256" key="1">
    <source>
        <dbReference type="SAM" id="MobiDB-lite"/>
    </source>
</evidence>
<keyword evidence="3" id="KW-1185">Reference proteome</keyword>
<evidence type="ECO:0000313" key="2">
    <source>
        <dbReference type="EMBL" id="ROO31461.1"/>
    </source>
</evidence>
<evidence type="ECO:0000313" key="3">
    <source>
        <dbReference type="Proteomes" id="UP000285310"/>
    </source>
</evidence>
<dbReference type="Proteomes" id="UP000285310">
    <property type="component" value="Unassembled WGS sequence"/>
</dbReference>
<feature type="region of interest" description="Disordered" evidence="1">
    <location>
        <begin position="56"/>
        <end position="85"/>
    </location>
</feature>
<name>A0A423Q0E7_9GAMM</name>
<sequence length="325" mass="33518">MLVAGLAGCATTASESGPQDPEAAERSLALADSQSAFGYESPDWGTPFWERLSEKVDRARASSAEAPATTDDTLNPTPQSEPMTPYQGTPAIAAAAATGTAAAIRPATGADGLAPSVALAWQGDGAVPAALTDLSQRLQSAGMVVVGPNALADAISDAPGCNTLTRPDCLASIARYPAPRLLLVAAPAGDALSIVTYDTQFGARYSATRLDRQAPPSRALDTLVAAERRRLRIAPWFTRSFAERDGQYYLAAGQAEGLGIGDRLAVHESGELVRGPAGQPVVWEPGARSATLVIEQVLGANTSVARLESGTRVSPEALLTAGDAR</sequence>
<dbReference type="InParanoid" id="A0A423Q0E7"/>